<keyword evidence="5 7" id="KW-0067">ATP-binding</keyword>
<proteinExistence type="predicted"/>
<dbReference type="EMBL" id="CABPRV010000004">
    <property type="protein sequence ID" value="VVE02852.1"/>
    <property type="molecule type" value="Genomic_DNA"/>
</dbReference>
<dbReference type="InterPro" id="IPR051120">
    <property type="entry name" value="ABC_AA/LPS_Transport"/>
</dbReference>
<name>A0ABY6VY31_9BURK</name>
<dbReference type="Proteomes" id="UP000366065">
    <property type="component" value="Unassembled WGS sequence"/>
</dbReference>
<evidence type="ECO:0000256" key="1">
    <source>
        <dbReference type="ARBA" id="ARBA00022448"/>
    </source>
</evidence>
<keyword evidence="3" id="KW-0472">Membrane</keyword>
<dbReference type="PROSITE" id="PS50893">
    <property type="entry name" value="ABC_TRANSPORTER_2"/>
    <property type="match status" value="1"/>
</dbReference>
<reference evidence="7 8" key="1">
    <citation type="submission" date="2019-08" db="EMBL/GenBank/DDBJ databases">
        <authorList>
            <person name="Peeters C."/>
        </authorList>
    </citation>
    <scope>NUCLEOTIDE SEQUENCE [LARGE SCALE GENOMIC DNA]</scope>
    <source>
        <strain evidence="7 8">LMG 20602</strain>
    </source>
</reference>
<feature type="domain" description="ABC transporter" evidence="6">
    <location>
        <begin position="7"/>
        <end position="236"/>
    </location>
</feature>
<evidence type="ECO:0000256" key="3">
    <source>
        <dbReference type="ARBA" id="ARBA00022519"/>
    </source>
</evidence>
<evidence type="ECO:0000313" key="8">
    <source>
        <dbReference type="Proteomes" id="UP000366065"/>
    </source>
</evidence>
<dbReference type="InterPro" id="IPR003593">
    <property type="entry name" value="AAA+_ATPase"/>
</dbReference>
<protein>
    <submittedName>
        <fullName evidence="7">ABC transporter ATP-binding protein</fullName>
    </submittedName>
</protein>
<organism evidence="7 8">
    <name type="scientific">Pandoraea capi</name>
    <dbReference type="NCBI Taxonomy" id="2508286"/>
    <lineage>
        <taxon>Bacteria</taxon>
        <taxon>Pseudomonadati</taxon>
        <taxon>Pseudomonadota</taxon>
        <taxon>Betaproteobacteria</taxon>
        <taxon>Burkholderiales</taxon>
        <taxon>Burkholderiaceae</taxon>
        <taxon>Pandoraea</taxon>
    </lineage>
</organism>
<evidence type="ECO:0000256" key="5">
    <source>
        <dbReference type="ARBA" id="ARBA00022840"/>
    </source>
</evidence>
<keyword evidence="2" id="KW-1003">Cell membrane</keyword>
<dbReference type="InterPro" id="IPR003439">
    <property type="entry name" value="ABC_transporter-like_ATP-bd"/>
</dbReference>
<evidence type="ECO:0000313" key="7">
    <source>
        <dbReference type="EMBL" id="VVE02852.1"/>
    </source>
</evidence>
<dbReference type="Pfam" id="PF00005">
    <property type="entry name" value="ABC_tran"/>
    <property type="match status" value="1"/>
</dbReference>
<dbReference type="Gene3D" id="3.40.50.300">
    <property type="entry name" value="P-loop containing nucleotide triphosphate hydrolases"/>
    <property type="match status" value="1"/>
</dbReference>
<keyword evidence="1" id="KW-0813">Transport</keyword>
<dbReference type="SMART" id="SM00382">
    <property type="entry name" value="AAA"/>
    <property type="match status" value="1"/>
</dbReference>
<evidence type="ECO:0000256" key="4">
    <source>
        <dbReference type="ARBA" id="ARBA00022741"/>
    </source>
</evidence>
<dbReference type="RefSeq" id="WP_150721271.1">
    <property type="nucleotide sequence ID" value="NZ_CABPRV010000004.1"/>
</dbReference>
<gene>
    <name evidence="7" type="ORF">PCA20602_02227</name>
</gene>
<evidence type="ECO:0000259" key="6">
    <source>
        <dbReference type="PROSITE" id="PS50893"/>
    </source>
</evidence>
<dbReference type="InterPro" id="IPR027417">
    <property type="entry name" value="P-loop_NTPase"/>
</dbReference>
<sequence>MTSKHIIEATGLHKTFGSVTPAKDITVNIDAQSVVGLIGTNGAGKTTFVNMLTGYIKPDRGEIVFRGKRITGLAPRKITGLGIARSFQIPQLFGSQTARENIEIALAISGLPAELADESLARLGVLEFADMISGTLPEGVRKLLDIALAMVCKPEVLLLDEPTSGVAAEEKFDVMNRVLDAARALGITVLFVEHDMEIVRRYSHRVLAFCDGRILADGTPDVVLADAQVRELIIGETVAATPAAGHAAHAGHTTAGVHHA</sequence>
<keyword evidence="8" id="KW-1185">Reference proteome</keyword>
<keyword evidence="3" id="KW-0997">Cell inner membrane</keyword>
<accession>A0ABY6VY31</accession>
<evidence type="ECO:0000256" key="2">
    <source>
        <dbReference type="ARBA" id="ARBA00022475"/>
    </source>
</evidence>
<dbReference type="SUPFAM" id="SSF52540">
    <property type="entry name" value="P-loop containing nucleoside triphosphate hydrolases"/>
    <property type="match status" value="1"/>
</dbReference>
<dbReference type="GO" id="GO:0005524">
    <property type="term" value="F:ATP binding"/>
    <property type="evidence" value="ECO:0007669"/>
    <property type="project" value="UniProtKB-KW"/>
</dbReference>
<keyword evidence="4" id="KW-0547">Nucleotide-binding</keyword>
<dbReference type="PANTHER" id="PTHR45772">
    <property type="entry name" value="CONSERVED COMPONENT OF ABC TRANSPORTER FOR NATURAL AMINO ACIDS-RELATED"/>
    <property type="match status" value="1"/>
</dbReference>
<comment type="caution">
    <text evidence="7">The sequence shown here is derived from an EMBL/GenBank/DDBJ whole genome shotgun (WGS) entry which is preliminary data.</text>
</comment>
<dbReference type="PANTHER" id="PTHR45772:SF7">
    <property type="entry name" value="AMINO ACID ABC TRANSPORTER ATP-BINDING PROTEIN"/>
    <property type="match status" value="1"/>
</dbReference>